<dbReference type="SUPFAM" id="SSF53474">
    <property type="entry name" value="alpha/beta-Hydrolases"/>
    <property type="match status" value="1"/>
</dbReference>
<dbReference type="GO" id="GO:0016787">
    <property type="term" value="F:hydrolase activity"/>
    <property type="evidence" value="ECO:0007669"/>
    <property type="project" value="InterPro"/>
</dbReference>
<keyword evidence="3" id="KW-1185">Reference proteome</keyword>
<gene>
    <name evidence="2" type="ORF">R3P38DRAFT_3349533</name>
</gene>
<organism evidence="2 3">
    <name type="scientific">Favolaschia claudopus</name>
    <dbReference type="NCBI Taxonomy" id="2862362"/>
    <lineage>
        <taxon>Eukaryota</taxon>
        <taxon>Fungi</taxon>
        <taxon>Dikarya</taxon>
        <taxon>Basidiomycota</taxon>
        <taxon>Agaricomycotina</taxon>
        <taxon>Agaricomycetes</taxon>
        <taxon>Agaricomycetidae</taxon>
        <taxon>Agaricales</taxon>
        <taxon>Marasmiineae</taxon>
        <taxon>Mycenaceae</taxon>
        <taxon>Favolaschia</taxon>
    </lineage>
</organism>
<dbReference type="PANTHER" id="PTHR17630">
    <property type="entry name" value="DIENELACTONE HYDROLASE"/>
    <property type="match status" value="1"/>
</dbReference>
<evidence type="ECO:0000313" key="2">
    <source>
        <dbReference type="EMBL" id="KAK7039383.1"/>
    </source>
</evidence>
<reference evidence="2 3" key="1">
    <citation type="journal article" date="2024" name="J Genomics">
        <title>Draft genome sequencing and assembly of Favolaschia claudopus CIRM-BRFM 2984 isolated from oak limbs.</title>
        <authorList>
            <person name="Navarro D."/>
            <person name="Drula E."/>
            <person name="Chaduli D."/>
            <person name="Cazenave R."/>
            <person name="Ahrendt S."/>
            <person name="Wang J."/>
            <person name="Lipzen A."/>
            <person name="Daum C."/>
            <person name="Barry K."/>
            <person name="Grigoriev I.V."/>
            <person name="Favel A."/>
            <person name="Rosso M.N."/>
            <person name="Martin F."/>
        </authorList>
    </citation>
    <scope>NUCLEOTIDE SEQUENCE [LARGE SCALE GENOMIC DNA]</scope>
    <source>
        <strain evidence="2 3">CIRM-BRFM 2984</strain>
    </source>
</reference>
<dbReference type="AlphaFoldDB" id="A0AAW0CHQ8"/>
<evidence type="ECO:0000259" key="1">
    <source>
        <dbReference type="Pfam" id="PF01738"/>
    </source>
</evidence>
<dbReference type="PANTHER" id="PTHR17630:SF44">
    <property type="entry name" value="PROTEIN AIM2"/>
    <property type="match status" value="1"/>
</dbReference>
<dbReference type="Gene3D" id="3.40.50.1820">
    <property type="entry name" value="alpha/beta hydrolase"/>
    <property type="match status" value="1"/>
</dbReference>
<proteinExistence type="predicted"/>
<name>A0AAW0CHQ8_9AGAR</name>
<feature type="domain" description="Dienelactone hydrolase" evidence="1">
    <location>
        <begin position="48"/>
        <end position="252"/>
    </location>
</feature>
<dbReference type="Pfam" id="PF01738">
    <property type="entry name" value="DLH"/>
    <property type="match status" value="1"/>
</dbReference>
<dbReference type="EMBL" id="JAWWNJ010000016">
    <property type="protein sequence ID" value="KAK7039383.1"/>
    <property type="molecule type" value="Genomic_DNA"/>
</dbReference>
<dbReference type="InterPro" id="IPR002925">
    <property type="entry name" value="Dienelactn_hydro"/>
</dbReference>
<dbReference type="InterPro" id="IPR029058">
    <property type="entry name" value="AB_hydrolase_fold"/>
</dbReference>
<evidence type="ECO:0000313" key="3">
    <source>
        <dbReference type="Proteomes" id="UP001362999"/>
    </source>
</evidence>
<sequence length="265" mass="29762">MSSEKVIISHPYCKDCVGGVKYTGDPVGRTEIIADVPTYVSDPPSEAAVQGPKKVIMFFSDAYGPYYINNQLLQDYFASRGFFVLGIDYFLGDPVHLHTEEGFDVQIWLDAKRKKSAEITPKWIDAIYSRFGSAAEYFALGYCYGGPFALDLAGTDDILAAAFAHPGLMTEDQFKNIRKPLFMACAETDFTFTTEFRRRAEDILLEVKAQYSMRLYSGVIHGFAVRGSLEKPDESWAKQDAARGIVEWFERFSPNANTFFTSNDS</sequence>
<comment type="caution">
    <text evidence="2">The sequence shown here is derived from an EMBL/GenBank/DDBJ whole genome shotgun (WGS) entry which is preliminary data.</text>
</comment>
<dbReference type="Proteomes" id="UP001362999">
    <property type="component" value="Unassembled WGS sequence"/>
</dbReference>
<protein>
    <submittedName>
        <fullName evidence="2">Protein AIM2</fullName>
    </submittedName>
</protein>
<accession>A0AAW0CHQ8</accession>